<comment type="similarity">
    <text evidence="1">Belongs to the SEC6 family.</text>
</comment>
<dbReference type="GO" id="GO:0000145">
    <property type="term" value="C:exocyst"/>
    <property type="evidence" value="ECO:0007669"/>
    <property type="project" value="InterPro"/>
</dbReference>
<sequence length="828" mass="88795">MEGWLMKKSPSAFAGMQKRWFALREGNMYYFKDQHDTDAKGIIPLSALKNVLLDGAQFEINVGYRTFLLKASSPAEAKAWAHAIEAARRPPPTSAAAPASGSGKDTAACNPFGSSTTSRQMNHNPIEGGEARVSSNPFAETAPSSVPSSARAGAAVALDGGGSGKAGGVPAAHILSADAKALKPLRPGVLLEGYLLKSPPNLSVRRMAEESRLQKRWFVLSNRSLTYYSDQTMSKPLSAVPLGAVTECKAKSGGKHGGKFYVDTLARSFKLVAAEQQDRDRWVHAINQARATLNGLLADGSTRSRTSTMVDDVAAAFAAANEDPEVVRNWDCAQSNPAELDMIAAAIAHECGATFGEAEGGVVPLIDAADRCVDHFVGILDEINMASRKRKDVFDWYLSRYHVQIFANLGGFFLDGEEQPASESMLLYLWVQGYHTQLGKLGVRIELLQPSFEEASQELLRSCTHTFVHELVALPDSSAFACELPAAGRWSGDEKVHRATVGLACLERILDHLASAAQALEPAGLGTFVRMQTGELTAGLTQLHPRYRRQLAAAEKTKGGQQGGSPAEEMLTAALNSCDALLIMVTELPSKCNLLSDDIDGFAELVQLLEDSQRKLARRGGVIVLTAPPALKAAAPLFGAEWLAGDRVLAQLCDGIDLHVNRIAASGRKRPASEMRRTTCAVAVQHYVRLLLTGKHKLPAAAAIQVEADIQALSEWCQSSCCGDVAACADELGALQMIHQLLICGPAEFETKYCELLEVCPDASVSVADAIISRRPEMSKEKKGLMAKCTAHATAHPAPDWLLSLGFFSQAMLPLHLGVVDMDGCTIS</sequence>
<feature type="region of interest" description="Disordered" evidence="2">
    <location>
        <begin position="88"/>
        <end position="146"/>
    </location>
</feature>
<accession>A0AB34K6C8</accession>
<dbReference type="Gene3D" id="2.30.29.30">
    <property type="entry name" value="Pleckstrin-homology domain (PH domain)/Phosphotyrosine-binding domain (PTB)"/>
    <property type="match status" value="2"/>
</dbReference>
<feature type="domain" description="PH" evidence="3">
    <location>
        <begin position="188"/>
        <end position="291"/>
    </location>
</feature>
<dbReference type="Gene3D" id="1.10.357.70">
    <property type="entry name" value="Exocyst complex component Sec6, C-terminal domain"/>
    <property type="match status" value="1"/>
</dbReference>
<gene>
    <name evidence="4" type="ORF">AB1Y20_000949</name>
</gene>
<dbReference type="SUPFAM" id="SSF50729">
    <property type="entry name" value="PH domain-like"/>
    <property type="match status" value="2"/>
</dbReference>
<dbReference type="Proteomes" id="UP001515480">
    <property type="component" value="Unassembled WGS sequence"/>
</dbReference>
<dbReference type="Pfam" id="PF00169">
    <property type="entry name" value="PH"/>
    <property type="match status" value="2"/>
</dbReference>
<proteinExistence type="inferred from homology"/>
<evidence type="ECO:0000313" key="4">
    <source>
        <dbReference type="EMBL" id="KAL1530024.1"/>
    </source>
</evidence>
<dbReference type="InterPro" id="IPR001849">
    <property type="entry name" value="PH_domain"/>
</dbReference>
<dbReference type="InterPro" id="IPR042532">
    <property type="entry name" value="EXOC3/Sec6_C"/>
</dbReference>
<evidence type="ECO:0000259" key="3">
    <source>
        <dbReference type="PROSITE" id="PS50003"/>
    </source>
</evidence>
<reference evidence="4 5" key="1">
    <citation type="journal article" date="2024" name="Science">
        <title>Giant polyketide synthase enzymes in the biosynthesis of giant marine polyether toxins.</title>
        <authorList>
            <person name="Fallon T.R."/>
            <person name="Shende V.V."/>
            <person name="Wierzbicki I.H."/>
            <person name="Pendleton A.L."/>
            <person name="Watervoot N.F."/>
            <person name="Auber R.P."/>
            <person name="Gonzalez D.J."/>
            <person name="Wisecaver J.H."/>
            <person name="Moore B.S."/>
        </authorList>
    </citation>
    <scope>NUCLEOTIDE SEQUENCE [LARGE SCALE GENOMIC DNA]</scope>
    <source>
        <strain evidence="4 5">12B1</strain>
    </source>
</reference>
<dbReference type="AlphaFoldDB" id="A0AB34K6C8"/>
<comment type="caution">
    <text evidence="4">The sequence shown here is derived from an EMBL/GenBank/DDBJ whole genome shotgun (WGS) entry which is preliminary data.</text>
</comment>
<dbReference type="PROSITE" id="PS50003">
    <property type="entry name" value="PH_DOMAIN"/>
    <property type="match status" value="2"/>
</dbReference>
<name>A0AB34K6C8_PRYPA</name>
<dbReference type="InterPro" id="IPR011993">
    <property type="entry name" value="PH-like_dom_sf"/>
</dbReference>
<dbReference type="GO" id="GO:0005547">
    <property type="term" value="F:phosphatidylinositol-3,4,5-trisphosphate binding"/>
    <property type="evidence" value="ECO:0007669"/>
    <property type="project" value="TreeGrafter"/>
</dbReference>
<feature type="compositionally biased region" description="Polar residues" evidence="2">
    <location>
        <begin position="133"/>
        <end position="146"/>
    </location>
</feature>
<dbReference type="InterPro" id="IPR010326">
    <property type="entry name" value="EXOC3/Sec6"/>
</dbReference>
<dbReference type="EMBL" id="JBGBPQ010000001">
    <property type="protein sequence ID" value="KAL1530024.1"/>
    <property type="molecule type" value="Genomic_DNA"/>
</dbReference>
<organism evidence="4 5">
    <name type="scientific">Prymnesium parvum</name>
    <name type="common">Toxic golden alga</name>
    <dbReference type="NCBI Taxonomy" id="97485"/>
    <lineage>
        <taxon>Eukaryota</taxon>
        <taxon>Haptista</taxon>
        <taxon>Haptophyta</taxon>
        <taxon>Prymnesiophyceae</taxon>
        <taxon>Prymnesiales</taxon>
        <taxon>Prymnesiaceae</taxon>
        <taxon>Prymnesium</taxon>
    </lineage>
</organism>
<dbReference type="InterPro" id="IPR052227">
    <property type="entry name" value="Arf-Rho-GAP_ANK-PH_domain"/>
</dbReference>
<evidence type="ECO:0000313" key="5">
    <source>
        <dbReference type="Proteomes" id="UP001515480"/>
    </source>
</evidence>
<dbReference type="Pfam" id="PF06046">
    <property type="entry name" value="Sec6"/>
    <property type="match status" value="1"/>
</dbReference>
<dbReference type="GO" id="GO:0006887">
    <property type="term" value="P:exocytosis"/>
    <property type="evidence" value="ECO:0007669"/>
    <property type="project" value="InterPro"/>
</dbReference>
<evidence type="ECO:0000256" key="1">
    <source>
        <dbReference type="ARBA" id="ARBA00009447"/>
    </source>
</evidence>
<evidence type="ECO:0000256" key="2">
    <source>
        <dbReference type="SAM" id="MobiDB-lite"/>
    </source>
</evidence>
<dbReference type="PANTHER" id="PTHR45899">
    <property type="entry name" value="RHO GTPASE ACTIVATING PROTEIN AT 15B, ISOFORM C"/>
    <property type="match status" value="1"/>
</dbReference>
<protein>
    <recommendedName>
        <fullName evidence="3">PH domain-containing protein</fullName>
    </recommendedName>
</protein>
<keyword evidence="5" id="KW-1185">Reference proteome</keyword>
<feature type="domain" description="PH" evidence="3">
    <location>
        <begin position="1"/>
        <end position="89"/>
    </location>
</feature>
<dbReference type="PANTHER" id="PTHR45899:SF2">
    <property type="entry name" value="RHO GTPASE ACTIVATING PROTEIN AT 15B, ISOFORM C"/>
    <property type="match status" value="1"/>
</dbReference>
<dbReference type="CDD" id="cd00821">
    <property type="entry name" value="PH"/>
    <property type="match status" value="1"/>
</dbReference>
<feature type="compositionally biased region" description="Polar residues" evidence="2">
    <location>
        <begin position="112"/>
        <end position="123"/>
    </location>
</feature>
<dbReference type="SMART" id="SM00233">
    <property type="entry name" value="PH"/>
    <property type="match status" value="2"/>
</dbReference>